<dbReference type="OrthoDB" id="3396763at2"/>
<gene>
    <name evidence="1" type="ORF">AYJ05_02100</name>
</gene>
<dbReference type="NCBIfam" id="TIGR03089">
    <property type="entry name" value="TIGR03089 family protein"/>
    <property type="match status" value="1"/>
</dbReference>
<dbReference type="InterPro" id="IPR017523">
    <property type="entry name" value="Rv3268"/>
</dbReference>
<dbReference type="Proteomes" id="UP000076947">
    <property type="component" value="Unassembled WGS sequence"/>
</dbReference>
<dbReference type="STRING" id="1705.CA21670_09470"/>
<sequence>MDMLNHLLNADAAAPRLTVYNESTGARMDFSAQTLENWVAKIANMLEEELELDDDSALLIDLPVTWQAAVIALGALAAGIEFDFANSSLADDDADAASQLQADAVFTSPDKFDLYSVGDIATSFDGSAPDVVLVTDDPFGRGVVEAGGELPSGAIDFGPTVRFYGDDYFGQTTPLPELFPDAGTASRLLSTGWHDKEGFTVSVLHPLAAGGSAVVVSGLTTAERLQQIADNENTTARL</sequence>
<evidence type="ECO:0008006" key="3">
    <source>
        <dbReference type="Google" id="ProtNLM"/>
    </source>
</evidence>
<evidence type="ECO:0000313" key="2">
    <source>
        <dbReference type="Proteomes" id="UP000076947"/>
    </source>
</evidence>
<reference evidence="2" key="1">
    <citation type="submission" date="2016-02" db="EMBL/GenBank/DDBJ databases">
        <authorList>
            <person name="Kaur G."/>
            <person name="Nair G.R."/>
            <person name="Mayilraj S."/>
        </authorList>
    </citation>
    <scope>NUCLEOTIDE SEQUENCE [LARGE SCALE GENOMIC DNA]</scope>
    <source>
        <strain evidence="2">GA-15</strain>
    </source>
</reference>
<dbReference type="EMBL" id="LSTQ01000001">
    <property type="protein sequence ID" value="OAH32490.1"/>
    <property type="molecule type" value="Genomic_DNA"/>
</dbReference>
<proteinExistence type="predicted"/>
<organism evidence="1 2">
    <name type="scientific">Corynebacterium stationis</name>
    <dbReference type="NCBI Taxonomy" id="1705"/>
    <lineage>
        <taxon>Bacteria</taxon>
        <taxon>Bacillati</taxon>
        <taxon>Actinomycetota</taxon>
        <taxon>Actinomycetes</taxon>
        <taxon>Mycobacteriales</taxon>
        <taxon>Corynebacteriaceae</taxon>
        <taxon>Corynebacterium</taxon>
    </lineage>
</organism>
<dbReference type="AlphaFoldDB" id="A0A177IUI0"/>
<protein>
    <recommendedName>
        <fullName evidence="3">TIGR03089 family protein</fullName>
    </recommendedName>
</protein>
<dbReference type="RefSeq" id="WP_066836883.1">
    <property type="nucleotide sequence ID" value="NZ_LSTQ01000001.1"/>
</dbReference>
<name>A0A177IUI0_9CORY</name>
<dbReference type="SUPFAM" id="SSF56801">
    <property type="entry name" value="Acetyl-CoA synthetase-like"/>
    <property type="match status" value="1"/>
</dbReference>
<accession>A0A177IUI0</accession>
<keyword evidence="2" id="KW-1185">Reference proteome</keyword>
<evidence type="ECO:0000313" key="1">
    <source>
        <dbReference type="EMBL" id="OAH32490.1"/>
    </source>
</evidence>
<comment type="caution">
    <text evidence="1">The sequence shown here is derived from an EMBL/GenBank/DDBJ whole genome shotgun (WGS) entry which is preliminary data.</text>
</comment>